<dbReference type="GO" id="GO:0016887">
    <property type="term" value="F:ATP hydrolysis activity"/>
    <property type="evidence" value="ECO:0007669"/>
    <property type="project" value="InterPro"/>
</dbReference>
<dbReference type="FunFam" id="3.30.565.10:FF:000109">
    <property type="entry name" value="Related to MLH1-DNA mismatch repair protein"/>
    <property type="match status" value="1"/>
</dbReference>
<evidence type="ECO:0000313" key="10">
    <source>
        <dbReference type="Proteomes" id="UP000019335"/>
    </source>
</evidence>
<proteinExistence type="inferred from homology"/>
<dbReference type="GO" id="GO:0032389">
    <property type="term" value="C:MutLalpha complex"/>
    <property type="evidence" value="ECO:0007669"/>
    <property type="project" value="TreeGrafter"/>
</dbReference>
<dbReference type="EMBL" id="AZIL01001169">
    <property type="protein sequence ID" value="EWM24700.1"/>
    <property type="molecule type" value="Genomic_DNA"/>
</dbReference>
<dbReference type="Proteomes" id="UP000019335">
    <property type="component" value="Chromosome 13"/>
</dbReference>
<dbReference type="GO" id="GO:0006298">
    <property type="term" value="P:mismatch repair"/>
    <property type="evidence" value="ECO:0007669"/>
    <property type="project" value="InterPro"/>
</dbReference>
<dbReference type="Pfam" id="PF01119">
    <property type="entry name" value="DNA_mis_repair"/>
    <property type="match status" value="1"/>
</dbReference>
<dbReference type="PANTHER" id="PTHR10073:SF12">
    <property type="entry name" value="DNA MISMATCH REPAIR PROTEIN MLH1"/>
    <property type="match status" value="1"/>
</dbReference>
<evidence type="ECO:0000256" key="6">
    <source>
        <dbReference type="ARBA" id="ARBA00023242"/>
    </source>
</evidence>
<protein>
    <submittedName>
        <fullName evidence="9">Dna mismatch repair protein mlh1 isoform 1</fullName>
    </submittedName>
</protein>
<name>W7TCG8_9STRA</name>
<dbReference type="InterPro" id="IPR014762">
    <property type="entry name" value="DNA_mismatch_repair_CS"/>
</dbReference>
<dbReference type="Gene3D" id="3.30.230.10">
    <property type="match status" value="1"/>
</dbReference>
<keyword evidence="4" id="KW-0227">DNA damage</keyword>
<dbReference type="CDD" id="cd16926">
    <property type="entry name" value="HATPase_MutL-MLH-PMS-like"/>
    <property type="match status" value="1"/>
</dbReference>
<feature type="compositionally biased region" description="Basic and acidic residues" evidence="7">
    <location>
        <begin position="459"/>
        <end position="477"/>
    </location>
</feature>
<gene>
    <name evidence="9" type="primary">MLH1</name>
    <name evidence="9" type="ORF">Naga_100076g21</name>
</gene>
<comment type="similarity">
    <text evidence="3">Belongs to the DNA mismatch repair MutL/HexB family.</text>
</comment>
<comment type="subcellular location">
    <subcellularLocation>
        <location evidence="1">Nucleus</location>
    </subcellularLocation>
    <subcellularLocation>
        <location evidence="2">Plastid</location>
    </subcellularLocation>
</comment>
<evidence type="ECO:0000256" key="1">
    <source>
        <dbReference type="ARBA" id="ARBA00004123"/>
    </source>
</evidence>
<feature type="compositionally biased region" description="Basic and acidic residues" evidence="7">
    <location>
        <begin position="548"/>
        <end position="575"/>
    </location>
</feature>
<dbReference type="OrthoDB" id="10254304at2759"/>
<feature type="region of interest" description="Disordered" evidence="7">
    <location>
        <begin position="273"/>
        <end position="318"/>
    </location>
</feature>
<dbReference type="GO" id="GO:0009536">
    <property type="term" value="C:plastid"/>
    <property type="evidence" value="ECO:0007669"/>
    <property type="project" value="UniProtKB-SubCell"/>
</dbReference>
<dbReference type="InterPro" id="IPR020568">
    <property type="entry name" value="Ribosomal_Su5_D2-typ_SF"/>
</dbReference>
<feature type="compositionally biased region" description="Basic and acidic residues" evidence="7">
    <location>
        <begin position="590"/>
        <end position="601"/>
    </location>
</feature>
<evidence type="ECO:0000256" key="2">
    <source>
        <dbReference type="ARBA" id="ARBA00004474"/>
    </source>
</evidence>
<dbReference type="GO" id="GO:0140664">
    <property type="term" value="F:ATP-dependent DNA damage sensor activity"/>
    <property type="evidence" value="ECO:0007669"/>
    <property type="project" value="InterPro"/>
</dbReference>
<dbReference type="Pfam" id="PF13589">
    <property type="entry name" value="HATPase_c_3"/>
    <property type="match status" value="1"/>
</dbReference>
<dbReference type="InterPro" id="IPR036890">
    <property type="entry name" value="HATPase_C_sf"/>
</dbReference>
<feature type="compositionally biased region" description="Basic and acidic residues" evidence="7">
    <location>
        <begin position="292"/>
        <end position="310"/>
    </location>
</feature>
<accession>W7TCG8</accession>
<evidence type="ECO:0000256" key="5">
    <source>
        <dbReference type="ARBA" id="ARBA00023204"/>
    </source>
</evidence>
<dbReference type="GO" id="GO:0030983">
    <property type="term" value="F:mismatched DNA binding"/>
    <property type="evidence" value="ECO:0007669"/>
    <property type="project" value="InterPro"/>
</dbReference>
<dbReference type="GO" id="GO:0005524">
    <property type="term" value="F:ATP binding"/>
    <property type="evidence" value="ECO:0007669"/>
    <property type="project" value="InterPro"/>
</dbReference>
<dbReference type="Gene3D" id="3.30.565.10">
    <property type="entry name" value="Histidine kinase-like ATPase, C-terminal domain"/>
    <property type="match status" value="1"/>
</dbReference>
<dbReference type="InterPro" id="IPR014721">
    <property type="entry name" value="Ribsml_uS5_D2-typ_fold_subgr"/>
</dbReference>
<evidence type="ECO:0000256" key="3">
    <source>
        <dbReference type="ARBA" id="ARBA00006082"/>
    </source>
</evidence>
<feature type="domain" description="DNA mismatch repair protein S5" evidence="8">
    <location>
        <begin position="254"/>
        <end position="421"/>
    </location>
</feature>
<dbReference type="SUPFAM" id="SSF55874">
    <property type="entry name" value="ATPase domain of HSP90 chaperone/DNA topoisomerase II/histidine kinase"/>
    <property type="match status" value="1"/>
</dbReference>
<dbReference type="SMART" id="SM01340">
    <property type="entry name" value="DNA_mis_repair"/>
    <property type="match status" value="1"/>
</dbReference>
<dbReference type="InterPro" id="IPR013507">
    <property type="entry name" value="DNA_mismatch_S5_2-like"/>
</dbReference>
<evidence type="ECO:0000313" key="9">
    <source>
        <dbReference type="EMBL" id="EWM24700.1"/>
    </source>
</evidence>
<dbReference type="PROSITE" id="PS00058">
    <property type="entry name" value="DNA_MISMATCH_REPAIR_1"/>
    <property type="match status" value="1"/>
</dbReference>
<keyword evidence="6" id="KW-0539">Nucleus</keyword>
<dbReference type="InterPro" id="IPR038973">
    <property type="entry name" value="MutL/Mlh/Pms-like"/>
</dbReference>
<feature type="compositionally biased region" description="Low complexity" evidence="7">
    <location>
        <begin position="519"/>
        <end position="529"/>
    </location>
</feature>
<evidence type="ECO:0000256" key="7">
    <source>
        <dbReference type="SAM" id="MobiDB-lite"/>
    </source>
</evidence>
<evidence type="ECO:0000259" key="8">
    <source>
        <dbReference type="SMART" id="SM01340"/>
    </source>
</evidence>
<dbReference type="PANTHER" id="PTHR10073">
    <property type="entry name" value="DNA MISMATCH REPAIR PROTEIN MLH, PMS, MUTL"/>
    <property type="match status" value="1"/>
</dbReference>
<dbReference type="AlphaFoldDB" id="W7TCG8"/>
<organism evidence="9 10">
    <name type="scientific">Nannochloropsis gaditana</name>
    <dbReference type="NCBI Taxonomy" id="72520"/>
    <lineage>
        <taxon>Eukaryota</taxon>
        <taxon>Sar</taxon>
        <taxon>Stramenopiles</taxon>
        <taxon>Ochrophyta</taxon>
        <taxon>Eustigmatophyceae</taxon>
        <taxon>Eustigmatales</taxon>
        <taxon>Monodopsidaceae</taxon>
        <taxon>Nannochloropsis</taxon>
    </lineage>
</organism>
<dbReference type="FunFam" id="3.30.230.10:FF:000014">
    <property type="entry name" value="DNA mismatch repair protein Mlh1"/>
    <property type="match status" value="1"/>
</dbReference>
<dbReference type="NCBIfam" id="TIGR00585">
    <property type="entry name" value="mutl"/>
    <property type="match status" value="1"/>
</dbReference>
<reference evidence="9 10" key="1">
    <citation type="journal article" date="2014" name="Mol. Plant">
        <title>Chromosome Scale Genome Assembly and Transcriptome Profiling of Nannochloropsis gaditana in Nitrogen Depletion.</title>
        <authorList>
            <person name="Corteggiani Carpinelli E."/>
            <person name="Telatin A."/>
            <person name="Vitulo N."/>
            <person name="Forcato C."/>
            <person name="D'Angelo M."/>
            <person name="Schiavon R."/>
            <person name="Vezzi A."/>
            <person name="Giacometti G.M."/>
            <person name="Morosinotto T."/>
            <person name="Valle G."/>
        </authorList>
    </citation>
    <scope>NUCLEOTIDE SEQUENCE [LARGE SCALE GENOMIC DNA]</scope>
    <source>
        <strain evidence="9 10">B-31</strain>
    </source>
</reference>
<comment type="caution">
    <text evidence="9">The sequence shown here is derived from an EMBL/GenBank/DDBJ whole genome shotgun (WGS) entry which is preliminary data.</text>
</comment>
<sequence length="650" mass="70550">MRGGDGTSSGKSTGNTLCSAQKDTLDTDSVNLPCIRRLDADVVNRIAAGEVVAKPANAVKELVENSLDAGAKSIVVTVKDGGMRLLQIQDDGHGIRVTDFPLLCERFTTSKLRHFEDLRSIASFGFRGEALASITHVARVSITSKTCDSPCAYKARFQDGKLVPGVGAGGNAKPQPCAGTNGTTITAEDLFYNMQTRRQALKNPNDLYRAVLDVVTRYAVHFGKDGISFTCRKQGQARPDLYTPQRGASVLGAIKVAFGQVLGRELLELNVSSEERREGGREGASGAPTSPSKDEERAVESGRERMEEGRGNAGVRSAQGEEGLSFKAHGYVSNANFNMKKGVFMLFINNRMVESTAIKRIMESVYAPILPTHTHPFLYLALDLPPAHVDVNVHPTKREVHFLHEDELLSKLAAGLEALLRGANTSRTFYGKSLAHGLAPPTDLTQVIGAPGPPTLEQGDDRSTMIEDKDIEGRDGEGAVQAKRKERQALLPYKMIRTDASMRNLRSFLYTPEADDYHSQQQSQPSPQDENPDSQDAAQLSSPLAAEVDSRNHDKQEGDSGTEKKEEVPDVRDDGAVPLVVASSSTATVGEREGGREGGKDRHYRRRLPSFTETKCQYLSVRALLADIHDRVHQYEGGREGGRGAGGKVV</sequence>
<dbReference type="InterPro" id="IPR002099">
    <property type="entry name" value="MutL/Mlh/PMS"/>
</dbReference>
<keyword evidence="5" id="KW-0234">DNA repair</keyword>
<evidence type="ECO:0000256" key="4">
    <source>
        <dbReference type="ARBA" id="ARBA00022763"/>
    </source>
</evidence>
<feature type="region of interest" description="Disordered" evidence="7">
    <location>
        <begin position="449"/>
        <end position="485"/>
    </location>
</feature>
<keyword evidence="10" id="KW-1185">Reference proteome</keyword>
<dbReference type="SUPFAM" id="SSF54211">
    <property type="entry name" value="Ribosomal protein S5 domain 2-like"/>
    <property type="match status" value="1"/>
</dbReference>
<feature type="region of interest" description="Disordered" evidence="7">
    <location>
        <begin position="514"/>
        <end position="605"/>
    </location>
</feature>